<dbReference type="GeneID" id="80519409"/>
<reference evidence="1" key="2">
    <citation type="journal article" date="2018" name="Nat. Commun.">
        <title>Tailed giant Tupanvirus possesses the most complete translational apparatus of the known virosphere.</title>
        <authorList>
            <person name="Abrahao J."/>
            <person name="Silva L."/>
            <person name="Silva L.S."/>
            <person name="Khalil J.Y.B."/>
            <person name="Rodrigues R."/>
            <person name="Arantes T."/>
            <person name="Assis F."/>
            <person name="Boratto P."/>
            <person name="Andrade M."/>
            <person name="Kroon E.G."/>
            <person name="Ribeiro B."/>
            <person name="Bergier I."/>
            <person name="Seligmann H."/>
            <person name="Ghigo E."/>
            <person name="Colson P."/>
            <person name="Levasseur A."/>
            <person name="Kroemer G."/>
            <person name="Raoult D."/>
            <person name="La Scola B."/>
        </authorList>
    </citation>
    <scope>NUCLEOTIDE SEQUENCE [LARGE SCALE GENOMIC DNA]</scope>
    <source>
        <strain evidence="1">Soda lake</strain>
    </source>
</reference>
<accession>A0A6N1P4R2</accession>
<dbReference type="RefSeq" id="YP_010782645.1">
    <property type="nucleotide sequence ID" value="NC_075039.1"/>
</dbReference>
<name>A0A6N1P4R2_9VIRU</name>
<organism evidence="1">
    <name type="scientific">Tupanvirus soda lake</name>
    <dbReference type="NCBI Taxonomy" id="2126985"/>
    <lineage>
        <taxon>Viruses</taxon>
        <taxon>Varidnaviria</taxon>
        <taxon>Bamfordvirae</taxon>
        <taxon>Nucleocytoviricota</taxon>
        <taxon>Megaviricetes</taxon>
        <taxon>Imitervirales</taxon>
        <taxon>Mimiviridae</taxon>
        <taxon>Megamimivirinae</taxon>
        <taxon>Tupanvirus</taxon>
        <taxon>Tupanvirus salinum</taxon>
    </lineage>
</organism>
<sequence>MNFPKKCNNPACEYCLDNKFTNKNIHSSDFEFPIEESYNERPITILTPPCNVNKEECYNRPPPPREECYNRPPLQQQIECCGNRPPHPPREKCFEPGPNSDMFEPNSSEISACSSEPGPYYKNIQRHGPNHHNKIPYNTSLCSDDFIVTDEYLLDYLLKKYKLDKHKLILSIKKSKENETKLCILRDFYKYNKNLIKICMPIKEQYKIFKKWNGSDINISKEELEDYYENYIKGNLY</sequence>
<dbReference type="KEGG" id="vg:80519409"/>
<evidence type="ECO:0000313" key="1">
    <source>
        <dbReference type="EMBL" id="QKU35961.1"/>
    </source>
</evidence>
<protein>
    <submittedName>
        <fullName evidence="1">Uncharacterized protein</fullName>
    </submittedName>
</protein>
<dbReference type="EMBL" id="KY523104">
    <property type="protein sequence ID" value="QKU35961.1"/>
    <property type="molecule type" value="Genomic_DNA"/>
</dbReference>
<proteinExistence type="predicted"/>
<reference evidence="1" key="1">
    <citation type="submission" date="2017-01" db="EMBL/GenBank/DDBJ databases">
        <authorList>
            <person name="Assis F.L."/>
            <person name="Abrahao J.S."/>
            <person name="Silva L."/>
            <person name="Khalil J.B."/>
            <person name="Rodrigues R."/>
            <person name="Silva L.S."/>
            <person name="Arantes T."/>
            <person name="Boratto P."/>
            <person name="Andrade M."/>
            <person name="Kroon E.G."/>
            <person name="Ribeiro B."/>
            <person name="Bergier I."/>
            <person name="Seligmann H."/>
            <person name="Ghigo E."/>
            <person name="Colson P."/>
            <person name="Levasseur A."/>
            <person name="Raoult D."/>
            <person name="Scola B.L."/>
        </authorList>
    </citation>
    <scope>NUCLEOTIDE SEQUENCE</scope>
    <source>
        <strain evidence="1">Soda lake</strain>
    </source>
</reference>